<dbReference type="CDD" id="cd17336">
    <property type="entry name" value="MFS_SLCO_OATP"/>
    <property type="match status" value="1"/>
</dbReference>
<evidence type="ECO:0000256" key="7">
    <source>
        <dbReference type="ARBA" id="ARBA00023157"/>
    </source>
</evidence>
<dbReference type="NCBIfam" id="TIGR00805">
    <property type="entry name" value="oat"/>
    <property type="match status" value="1"/>
</dbReference>
<reference evidence="10" key="1">
    <citation type="submission" date="2018-11" db="EMBL/GenBank/DDBJ databases">
        <authorList>
            <person name="Alioto T."/>
            <person name="Alioto T."/>
        </authorList>
    </citation>
    <scope>NUCLEOTIDE SEQUENCE</scope>
</reference>
<keyword evidence="8" id="KW-0813">Transport</keyword>
<dbReference type="GO" id="GO:0015347">
    <property type="term" value="F:sodium-independent organic anion transmembrane transporter activity"/>
    <property type="evidence" value="ECO:0007669"/>
    <property type="project" value="TreeGrafter"/>
</dbReference>
<dbReference type="PROSITE" id="PS51465">
    <property type="entry name" value="KAZAL_2"/>
    <property type="match status" value="1"/>
</dbReference>
<dbReference type="GO" id="GO:0006811">
    <property type="term" value="P:monoatomic ion transport"/>
    <property type="evidence" value="ECO:0007669"/>
    <property type="project" value="UniProtKB-KW"/>
</dbReference>
<keyword evidence="4 8" id="KW-0812">Transmembrane</keyword>
<evidence type="ECO:0000256" key="6">
    <source>
        <dbReference type="ARBA" id="ARBA00023136"/>
    </source>
</evidence>
<dbReference type="SUPFAM" id="SSF100895">
    <property type="entry name" value="Kazal-type serine protease inhibitors"/>
    <property type="match status" value="1"/>
</dbReference>
<evidence type="ECO:0000256" key="1">
    <source>
        <dbReference type="ARBA" id="ARBA00004651"/>
    </source>
</evidence>
<protein>
    <recommendedName>
        <fullName evidence="8">Solute carrier organic anion transporter family member</fullName>
    </recommendedName>
</protein>
<evidence type="ECO:0000256" key="3">
    <source>
        <dbReference type="ARBA" id="ARBA00022475"/>
    </source>
</evidence>
<feature type="transmembrane region" description="Helical" evidence="8">
    <location>
        <begin position="211"/>
        <end position="234"/>
    </location>
</feature>
<name>A0A8B6CQI4_MYTGA</name>
<feature type="transmembrane region" description="Helical" evidence="8">
    <location>
        <begin position="535"/>
        <end position="553"/>
    </location>
</feature>
<dbReference type="InterPro" id="IPR004156">
    <property type="entry name" value="OATP"/>
</dbReference>
<feature type="transmembrane region" description="Helical" evidence="8">
    <location>
        <begin position="395"/>
        <end position="416"/>
    </location>
</feature>
<evidence type="ECO:0000313" key="10">
    <source>
        <dbReference type="EMBL" id="VDI08561.1"/>
    </source>
</evidence>
<evidence type="ECO:0000256" key="8">
    <source>
        <dbReference type="RuleBase" id="RU362056"/>
    </source>
</evidence>
<dbReference type="EMBL" id="UYJE01002199">
    <property type="protein sequence ID" value="VDI08561.1"/>
    <property type="molecule type" value="Genomic_DNA"/>
</dbReference>
<feature type="transmembrane region" description="Helical" evidence="8">
    <location>
        <begin position="21"/>
        <end position="42"/>
    </location>
</feature>
<sequence length="654" mass="72611">MEFDCGIGKFKPNILQPCASIRWFTTFFSVTALLTSSLQMYINSQVTSIEKQFELSSKQSGFLMSCDEIGFLTSSIIVGYIARRVHIPRVLSIATAFYGISALICCIPYVLTTLKDRSDNFSKSQGRFNVSNPKLSKFSSYLCASNLNISENESRNPRMRSDQGEVYGNLKDWSMFLIGMGMMLQGIGKAPRTSMLAEYVDENGNRRKTGFYVGIIASTAMFGPVLAFGLGSVFSNIYVTLEDVPIKPRDPNWIGAWWLGFLVFGIMSIVSAVPIFLFPRKLLGNTNVSPLKISRRTQETKLSFLHTEIKGIFKAICRIFSSPLFSLTLFAAVLQLLSVSTYLTFLVKYYENQFHLPTWKSNLVMAGCTITSLCIGTFIGGVVTRKYSMSPFKIMTSLLVCQAASTIVFAAGIFIGCEQSEFIGPSEYGGSIPNETYVDTCNCNENSYFPVCGSNSQTYFSPCFAGCTGEGKRLFTNCTGIDDDKQTTNFGNCVSDCNTLYWYIGVNVVTSLLSAVKIMPLYIVKLRSVPNEDKALAMGLSSFVTSLLGWLPGPLISGGLIDSTCLVWKESRGVRGSCALYDNDVFRLKLHGYSLIGRLLVIVILCYCCFYTRKMLTWKTIPQPVQEDVVVHLSDKDMDGNPEHESMIINTEFD</sequence>
<organism evidence="10 11">
    <name type="scientific">Mytilus galloprovincialis</name>
    <name type="common">Mediterranean mussel</name>
    <dbReference type="NCBI Taxonomy" id="29158"/>
    <lineage>
        <taxon>Eukaryota</taxon>
        <taxon>Metazoa</taxon>
        <taxon>Spiralia</taxon>
        <taxon>Lophotrochozoa</taxon>
        <taxon>Mollusca</taxon>
        <taxon>Bivalvia</taxon>
        <taxon>Autobranchia</taxon>
        <taxon>Pteriomorphia</taxon>
        <taxon>Mytilida</taxon>
        <taxon>Mytiloidea</taxon>
        <taxon>Mytilidae</taxon>
        <taxon>Mytilinae</taxon>
        <taxon>Mytilus</taxon>
    </lineage>
</organism>
<keyword evidence="6 8" id="KW-0472">Membrane</keyword>
<dbReference type="GO" id="GO:0043252">
    <property type="term" value="P:sodium-independent organic anion transport"/>
    <property type="evidence" value="ECO:0007669"/>
    <property type="project" value="TreeGrafter"/>
</dbReference>
<dbReference type="Pfam" id="PF07648">
    <property type="entry name" value="Kazal_2"/>
    <property type="match status" value="1"/>
</dbReference>
<keyword evidence="11" id="KW-1185">Reference proteome</keyword>
<comment type="caution">
    <text evidence="8">Lacks conserved residue(s) required for the propagation of feature annotation.</text>
</comment>
<feature type="transmembrane region" description="Helical" evidence="8">
    <location>
        <begin position="363"/>
        <end position="383"/>
    </location>
</feature>
<dbReference type="SUPFAM" id="SSF103473">
    <property type="entry name" value="MFS general substrate transporter"/>
    <property type="match status" value="1"/>
</dbReference>
<feature type="transmembrane region" description="Helical" evidence="8">
    <location>
        <begin position="590"/>
        <end position="610"/>
    </location>
</feature>
<comment type="subcellular location">
    <subcellularLocation>
        <location evidence="1 8">Cell membrane</location>
        <topology evidence="1 8">Multi-pass membrane protein</topology>
    </subcellularLocation>
</comment>
<keyword evidence="8" id="KW-0406">Ion transport</keyword>
<dbReference type="InterPro" id="IPR036058">
    <property type="entry name" value="Kazal_dom_sf"/>
</dbReference>
<feature type="transmembrane region" description="Helical" evidence="8">
    <location>
        <begin position="324"/>
        <end position="343"/>
    </location>
</feature>
<keyword evidence="3" id="KW-1003">Cell membrane</keyword>
<evidence type="ECO:0000256" key="5">
    <source>
        <dbReference type="ARBA" id="ARBA00022989"/>
    </source>
</evidence>
<proteinExistence type="inferred from homology"/>
<dbReference type="PANTHER" id="PTHR11388:SF76">
    <property type="entry name" value="SOLUTE CARRIER ORGANIC ANION TRANSPORTER FAMILY MEMBER"/>
    <property type="match status" value="1"/>
</dbReference>
<dbReference type="Gene3D" id="1.20.1250.20">
    <property type="entry name" value="MFS general substrate transporter like domains"/>
    <property type="match status" value="1"/>
</dbReference>
<evidence type="ECO:0000259" key="9">
    <source>
        <dbReference type="PROSITE" id="PS51465"/>
    </source>
</evidence>
<feature type="transmembrane region" description="Helical" evidence="8">
    <location>
        <begin position="90"/>
        <end position="111"/>
    </location>
</feature>
<dbReference type="AlphaFoldDB" id="A0A8B6CQI4"/>
<evidence type="ECO:0000313" key="11">
    <source>
        <dbReference type="Proteomes" id="UP000596742"/>
    </source>
</evidence>
<gene>
    <name evidence="10" type="ORF">MGAL_10B023459</name>
</gene>
<feature type="transmembrane region" description="Helical" evidence="8">
    <location>
        <begin position="173"/>
        <end position="190"/>
    </location>
</feature>
<keyword evidence="5 8" id="KW-1133">Transmembrane helix</keyword>
<keyword evidence="7" id="KW-1015">Disulfide bond</keyword>
<dbReference type="Pfam" id="PF03137">
    <property type="entry name" value="OATP"/>
    <property type="match status" value="1"/>
</dbReference>
<feature type="transmembrane region" description="Helical" evidence="8">
    <location>
        <begin position="500"/>
        <end position="523"/>
    </location>
</feature>
<evidence type="ECO:0000256" key="4">
    <source>
        <dbReference type="ARBA" id="ARBA00022692"/>
    </source>
</evidence>
<comment type="caution">
    <text evidence="10">The sequence shown here is derived from an EMBL/GenBank/DDBJ whole genome shotgun (WGS) entry which is preliminary data.</text>
</comment>
<dbReference type="GO" id="GO:0016323">
    <property type="term" value="C:basolateral plasma membrane"/>
    <property type="evidence" value="ECO:0007669"/>
    <property type="project" value="TreeGrafter"/>
</dbReference>
<feature type="transmembrane region" description="Helical" evidence="8">
    <location>
        <begin position="254"/>
        <end position="278"/>
    </location>
</feature>
<evidence type="ECO:0000256" key="2">
    <source>
        <dbReference type="ARBA" id="ARBA00009657"/>
    </source>
</evidence>
<dbReference type="InterPro" id="IPR036259">
    <property type="entry name" value="MFS_trans_sf"/>
</dbReference>
<comment type="similarity">
    <text evidence="2 8">Belongs to the organo anion transporter (TC 2.A.60) family.</text>
</comment>
<dbReference type="PANTHER" id="PTHR11388">
    <property type="entry name" value="ORGANIC ANION TRANSPORTER"/>
    <property type="match status" value="1"/>
</dbReference>
<dbReference type="InterPro" id="IPR002350">
    <property type="entry name" value="Kazal_dom"/>
</dbReference>
<feature type="domain" description="Kazal-like" evidence="9">
    <location>
        <begin position="435"/>
        <end position="480"/>
    </location>
</feature>
<dbReference type="OrthoDB" id="5062115at2759"/>
<dbReference type="Proteomes" id="UP000596742">
    <property type="component" value="Unassembled WGS sequence"/>
</dbReference>
<accession>A0A8B6CQI4</accession>